<dbReference type="Proteomes" id="UP000314294">
    <property type="component" value="Unassembled WGS sequence"/>
</dbReference>
<dbReference type="AlphaFoldDB" id="A0A4Z2IK17"/>
<protein>
    <submittedName>
        <fullName evidence="2">Uncharacterized protein</fullName>
    </submittedName>
</protein>
<name>A0A4Z2IK17_9TELE</name>
<comment type="caution">
    <text evidence="2">The sequence shown here is derived from an EMBL/GenBank/DDBJ whole genome shotgun (WGS) entry which is preliminary data.</text>
</comment>
<evidence type="ECO:0000313" key="2">
    <source>
        <dbReference type="EMBL" id="TNN78137.1"/>
    </source>
</evidence>
<feature type="region of interest" description="Disordered" evidence="1">
    <location>
        <begin position="47"/>
        <end position="77"/>
    </location>
</feature>
<evidence type="ECO:0000313" key="3">
    <source>
        <dbReference type="Proteomes" id="UP000314294"/>
    </source>
</evidence>
<reference evidence="2 3" key="1">
    <citation type="submission" date="2019-03" db="EMBL/GenBank/DDBJ databases">
        <title>First draft genome of Liparis tanakae, snailfish: a comprehensive survey of snailfish specific genes.</title>
        <authorList>
            <person name="Kim W."/>
            <person name="Song I."/>
            <person name="Jeong J.-H."/>
            <person name="Kim D."/>
            <person name="Kim S."/>
            <person name="Ryu S."/>
            <person name="Song J.Y."/>
            <person name="Lee S.K."/>
        </authorList>
    </citation>
    <scope>NUCLEOTIDE SEQUENCE [LARGE SCALE GENOMIC DNA]</scope>
    <source>
        <tissue evidence="2">Muscle</tissue>
    </source>
</reference>
<gene>
    <name evidence="2" type="ORF">EYF80_011642</name>
</gene>
<proteinExistence type="predicted"/>
<organism evidence="2 3">
    <name type="scientific">Liparis tanakae</name>
    <name type="common">Tanaka's snailfish</name>
    <dbReference type="NCBI Taxonomy" id="230148"/>
    <lineage>
        <taxon>Eukaryota</taxon>
        <taxon>Metazoa</taxon>
        <taxon>Chordata</taxon>
        <taxon>Craniata</taxon>
        <taxon>Vertebrata</taxon>
        <taxon>Euteleostomi</taxon>
        <taxon>Actinopterygii</taxon>
        <taxon>Neopterygii</taxon>
        <taxon>Teleostei</taxon>
        <taxon>Neoteleostei</taxon>
        <taxon>Acanthomorphata</taxon>
        <taxon>Eupercaria</taxon>
        <taxon>Perciformes</taxon>
        <taxon>Cottioidei</taxon>
        <taxon>Cottales</taxon>
        <taxon>Liparidae</taxon>
        <taxon>Liparis</taxon>
    </lineage>
</organism>
<evidence type="ECO:0000256" key="1">
    <source>
        <dbReference type="SAM" id="MobiDB-lite"/>
    </source>
</evidence>
<sequence length="155" mass="17370">MRQGEPRPTEPPPRYVWLVSHPPELESDSRRPLRFCWGVCSGVGRKPGSSSPDFTHPLGMTNRGRSPPPCRVTLSTEPPISAPLFSRPLSRRWMEDWEALPLRRLVGLWAMIQQTARPESAAPMVKADTADATSRLRETKLSGSISKLCCRIPKD</sequence>
<dbReference type="OrthoDB" id="10680401at2759"/>
<keyword evidence="3" id="KW-1185">Reference proteome</keyword>
<dbReference type="EMBL" id="SRLO01000076">
    <property type="protein sequence ID" value="TNN78137.1"/>
    <property type="molecule type" value="Genomic_DNA"/>
</dbReference>
<accession>A0A4Z2IK17</accession>